<evidence type="ECO:0000256" key="10">
    <source>
        <dbReference type="ARBA" id="ARBA00022840"/>
    </source>
</evidence>
<evidence type="ECO:0000313" key="15">
    <source>
        <dbReference type="EMBL" id="GAA6411194.1"/>
    </source>
</evidence>
<keyword evidence="7" id="KW-0812">Transmembrane</keyword>
<dbReference type="EC" id="2.7.13.3" evidence="3"/>
<keyword evidence="6" id="KW-0808">Transferase</keyword>
<protein>
    <recommendedName>
        <fullName evidence="3">histidine kinase</fullName>
        <ecNumber evidence="3">2.7.13.3</ecNumber>
    </recommendedName>
</protein>
<evidence type="ECO:0000259" key="14">
    <source>
        <dbReference type="PROSITE" id="PS50109"/>
    </source>
</evidence>
<keyword evidence="5" id="KW-0597">Phosphoprotein</keyword>
<dbReference type="Gene3D" id="1.10.287.130">
    <property type="match status" value="1"/>
</dbReference>
<comment type="catalytic activity">
    <reaction evidence="1">
        <text>ATP + protein L-histidine = ADP + protein N-phospho-L-histidine.</text>
        <dbReference type="EC" id="2.7.13.3"/>
    </reaction>
</comment>
<dbReference type="InterPro" id="IPR036097">
    <property type="entry name" value="HisK_dim/P_sf"/>
</dbReference>
<dbReference type="SUPFAM" id="SSF55874">
    <property type="entry name" value="ATPase domain of HSP90 chaperone/DNA topoisomerase II/histidine kinase"/>
    <property type="match status" value="1"/>
</dbReference>
<evidence type="ECO:0000256" key="12">
    <source>
        <dbReference type="ARBA" id="ARBA00023012"/>
    </source>
</evidence>
<dbReference type="InterPro" id="IPR004358">
    <property type="entry name" value="Sig_transdc_His_kin-like_C"/>
</dbReference>
<dbReference type="PROSITE" id="PS50109">
    <property type="entry name" value="HIS_KIN"/>
    <property type="match status" value="1"/>
</dbReference>
<keyword evidence="9 15" id="KW-0418">Kinase</keyword>
<keyword evidence="11" id="KW-1133">Transmembrane helix</keyword>
<keyword evidence="10" id="KW-0067">ATP-binding</keyword>
<dbReference type="InterPro" id="IPR050398">
    <property type="entry name" value="HssS/ArlS-like"/>
</dbReference>
<dbReference type="InterPro" id="IPR003594">
    <property type="entry name" value="HATPase_dom"/>
</dbReference>
<proteinExistence type="predicted"/>
<evidence type="ECO:0000256" key="6">
    <source>
        <dbReference type="ARBA" id="ARBA00022679"/>
    </source>
</evidence>
<evidence type="ECO:0000313" key="16">
    <source>
        <dbReference type="Proteomes" id="UP001600943"/>
    </source>
</evidence>
<evidence type="ECO:0000256" key="8">
    <source>
        <dbReference type="ARBA" id="ARBA00022741"/>
    </source>
</evidence>
<keyword evidence="13" id="KW-0472">Membrane</keyword>
<evidence type="ECO:0000256" key="1">
    <source>
        <dbReference type="ARBA" id="ARBA00000085"/>
    </source>
</evidence>
<comment type="caution">
    <text evidence="15">The sequence shown here is derived from an EMBL/GenBank/DDBJ whole genome shotgun (WGS) entry which is preliminary data.</text>
</comment>
<comment type="subcellular location">
    <subcellularLocation>
        <location evidence="2">Cell membrane</location>
        <topology evidence="2">Multi-pass membrane protein</topology>
    </subcellularLocation>
</comment>
<keyword evidence="16" id="KW-1185">Reference proteome</keyword>
<sequence length="301" mass="34480">MIYFVLVLLCLTSLYYFWRCRTMRGAVRKTNEALQEISREMEENRVLKLSVPDREIEALLVTINDALRRIREQHLEYSKREQEFQRQIENISHDLRTPLTSIIGYLDIMDKSVLSEEDQDALAVVKRKAYFLQQLVGQFYDLSRFSGENYMPAVENVDIARLLRETVVDYYPELAGRGLMVDINIAEGPVNVRADKGALERVLQNLLQNVCRYAGRELLVRMETEGERVVVSLVNDAEGMTGEEAGRLFERFYMGDGSRNQGSSGLGLTIARCLAEKMGGTIRAEADEGELTIILTLWRHT</sequence>
<dbReference type="PANTHER" id="PTHR45528">
    <property type="entry name" value="SENSOR HISTIDINE KINASE CPXA"/>
    <property type="match status" value="1"/>
</dbReference>
<evidence type="ECO:0000256" key="2">
    <source>
        <dbReference type="ARBA" id="ARBA00004651"/>
    </source>
</evidence>
<name>A0ABQ0BIC1_9FIRM</name>
<dbReference type="InterPro" id="IPR003661">
    <property type="entry name" value="HisK_dim/P_dom"/>
</dbReference>
<accession>A0ABQ0BIC1</accession>
<keyword evidence="4" id="KW-1003">Cell membrane</keyword>
<dbReference type="SMART" id="SM00388">
    <property type="entry name" value="HisKA"/>
    <property type="match status" value="1"/>
</dbReference>
<dbReference type="SUPFAM" id="SSF47384">
    <property type="entry name" value="Homodimeric domain of signal transducing histidine kinase"/>
    <property type="match status" value="1"/>
</dbReference>
<dbReference type="InterPro" id="IPR036890">
    <property type="entry name" value="HATPase_C_sf"/>
</dbReference>
<evidence type="ECO:0000256" key="5">
    <source>
        <dbReference type="ARBA" id="ARBA00022553"/>
    </source>
</evidence>
<keyword evidence="12" id="KW-0902">Two-component regulatory system</keyword>
<evidence type="ECO:0000256" key="13">
    <source>
        <dbReference type="ARBA" id="ARBA00023136"/>
    </source>
</evidence>
<dbReference type="Pfam" id="PF00512">
    <property type="entry name" value="HisKA"/>
    <property type="match status" value="1"/>
</dbReference>
<evidence type="ECO:0000256" key="3">
    <source>
        <dbReference type="ARBA" id="ARBA00012438"/>
    </source>
</evidence>
<dbReference type="Gene3D" id="3.30.565.10">
    <property type="entry name" value="Histidine kinase-like ATPase, C-terminal domain"/>
    <property type="match status" value="1"/>
</dbReference>
<dbReference type="PANTHER" id="PTHR45528:SF1">
    <property type="entry name" value="SENSOR HISTIDINE KINASE CPXA"/>
    <property type="match status" value="1"/>
</dbReference>
<gene>
    <name evidence="15" type="ORF">K040078D81_53110</name>
</gene>
<dbReference type="CDD" id="cd00082">
    <property type="entry name" value="HisKA"/>
    <property type="match status" value="1"/>
</dbReference>
<dbReference type="CDD" id="cd00075">
    <property type="entry name" value="HATPase"/>
    <property type="match status" value="1"/>
</dbReference>
<dbReference type="SMART" id="SM00387">
    <property type="entry name" value="HATPase_c"/>
    <property type="match status" value="1"/>
</dbReference>
<evidence type="ECO:0000256" key="4">
    <source>
        <dbReference type="ARBA" id="ARBA00022475"/>
    </source>
</evidence>
<dbReference type="Pfam" id="PF02518">
    <property type="entry name" value="HATPase_c"/>
    <property type="match status" value="1"/>
</dbReference>
<dbReference type="InterPro" id="IPR005467">
    <property type="entry name" value="His_kinase_dom"/>
</dbReference>
<evidence type="ECO:0000256" key="11">
    <source>
        <dbReference type="ARBA" id="ARBA00022989"/>
    </source>
</evidence>
<evidence type="ECO:0000256" key="9">
    <source>
        <dbReference type="ARBA" id="ARBA00022777"/>
    </source>
</evidence>
<dbReference type="PRINTS" id="PR00344">
    <property type="entry name" value="BCTRLSENSOR"/>
</dbReference>
<keyword evidence="8" id="KW-0547">Nucleotide-binding</keyword>
<organism evidence="15 16">
    <name type="scientific">Blautia hominis</name>
    <dbReference type="NCBI Taxonomy" id="2025493"/>
    <lineage>
        <taxon>Bacteria</taxon>
        <taxon>Bacillati</taxon>
        <taxon>Bacillota</taxon>
        <taxon>Clostridia</taxon>
        <taxon>Lachnospirales</taxon>
        <taxon>Lachnospiraceae</taxon>
        <taxon>Blautia</taxon>
    </lineage>
</organism>
<feature type="domain" description="Histidine kinase" evidence="14">
    <location>
        <begin position="90"/>
        <end position="301"/>
    </location>
</feature>
<dbReference type="Proteomes" id="UP001600943">
    <property type="component" value="Unassembled WGS sequence"/>
</dbReference>
<dbReference type="EMBL" id="BAABYW010000002">
    <property type="protein sequence ID" value="GAA6411194.1"/>
    <property type="molecule type" value="Genomic_DNA"/>
</dbReference>
<evidence type="ECO:0000256" key="7">
    <source>
        <dbReference type="ARBA" id="ARBA00022692"/>
    </source>
</evidence>
<dbReference type="GO" id="GO:0016301">
    <property type="term" value="F:kinase activity"/>
    <property type="evidence" value="ECO:0007669"/>
    <property type="project" value="UniProtKB-KW"/>
</dbReference>
<reference evidence="15 16" key="1">
    <citation type="submission" date="2024-04" db="EMBL/GenBank/DDBJ databases">
        <title>Defined microbial consortia suppress multidrug-resistant proinflammatory Enterobacteriaceae via ecological control.</title>
        <authorList>
            <person name="Furuichi M."/>
            <person name="Kawaguchi T."/>
            <person name="Pust M."/>
            <person name="Yasuma K."/>
            <person name="Plichta D."/>
            <person name="Hasegawa N."/>
            <person name="Ohya T."/>
            <person name="Bhattarai S."/>
            <person name="Sasajima S."/>
            <person name="Aoto Y."/>
            <person name="Tuganbaev T."/>
            <person name="Yaginuma M."/>
            <person name="Ueda M."/>
            <person name="Okahashi N."/>
            <person name="Amafuji K."/>
            <person name="Kiridooshi Y."/>
            <person name="Sugita K."/>
            <person name="Strazar M."/>
            <person name="Skelly A."/>
            <person name="Suda W."/>
            <person name="Hattori M."/>
            <person name="Nakamoto N."/>
            <person name="Caballero S."/>
            <person name="Norman J."/>
            <person name="Olle B."/>
            <person name="Tanoue T."/>
            <person name="Arita M."/>
            <person name="Bucci V."/>
            <person name="Atarashi K."/>
            <person name="Xavier R."/>
            <person name="Honda K."/>
        </authorList>
    </citation>
    <scope>NUCLEOTIDE SEQUENCE [LARGE SCALE GENOMIC DNA]</scope>
    <source>
        <strain evidence="16">k04-0078-D8-1</strain>
    </source>
</reference>